<evidence type="ECO:0000313" key="1">
    <source>
        <dbReference type="EMBL" id="GAA2067959.1"/>
    </source>
</evidence>
<comment type="caution">
    <text evidence="1">The sequence shown here is derived from an EMBL/GenBank/DDBJ whole genome shotgun (WGS) entry which is preliminary data.</text>
</comment>
<accession>A0ABP5HB34</accession>
<keyword evidence="2" id="KW-1185">Reference proteome</keyword>
<reference evidence="2" key="1">
    <citation type="journal article" date="2019" name="Int. J. Syst. Evol. Microbiol.">
        <title>The Global Catalogue of Microorganisms (GCM) 10K type strain sequencing project: providing services to taxonomists for standard genome sequencing and annotation.</title>
        <authorList>
            <consortium name="The Broad Institute Genomics Platform"/>
            <consortium name="The Broad Institute Genome Sequencing Center for Infectious Disease"/>
            <person name="Wu L."/>
            <person name="Ma J."/>
        </authorList>
    </citation>
    <scope>NUCLEOTIDE SEQUENCE [LARGE SCALE GENOMIC DNA]</scope>
    <source>
        <strain evidence="2">JCM 15478</strain>
    </source>
</reference>
<dbReference type="RefSeq" id="WP_344525606.1">
    <property type="nucleotide sequence ID" value="NZ_BAAAPE010000002.1"/>
</dbReference>
<gene>
    <name evidence="1" type="ORF">GCM10009801_15870</name>
</gene>
<sequence>MVRIGQAIMLHRGGDREEARNRFGLLWKETEQTGHLFHRCAIAHYMAEAQDDPVDGLEWDLRALAAADALTEEWTRWGEHARAVRSLYPSLYLSLASDHARLGDRTAARHELGRARGLLGELGDDAYSGRIRAAVARLEERLQDGRPA</sequence>
<dbReference type="EMBL" id="BAAAPE010000002">
    <property type="protein sequence ID" value="GAA2067959.1"/>
    <property type="molecule type" value="Genomic_DNA"/>
</dbReference>
<proteinExistence type="predicted"/>
<name>A0ABP5HB34_9ACTN</name>
<organism evidence="1 2">
    <name type="scientific">Streptomyces albiaxialis</name>
    <dbReference type="NCBI Taxonomy" id="329523"/>
    <lineage>
        <taxon>Bacteria</taxon>
        <taxon>Bacillati</taxon>
        <taxon>Actinomycetota</taxon>
        <taxon>Actinomycetes</taxon>
        <taxon>Kitasatosporales</taxon>
        <taxon>Streptomycetaceae</taxon>
        <taxon>Streptomyces</taxon>
    </lineage>
</organism>
<evidence type="ECO:0008006" key="3">
    <source>
        <dbReference type="Google" id="ProtNLM"/>
    </source>
</evidence>
<protein>
    <recommendedName>
        <fullName evidence="3">Tetratricopeptide repeat protein</fullName>
    </recommendedName>
</protein>
<dbReference type="Proteomes" id="UP001500016">
    <property type="component" value="Unassembled WGS sequence"/>
</dbReference>
<evidence type="ECO:0000313" key="2">
    <source>
        <dbReference type="Proteomes" id="UP001500016"/>
    </source>
</evidence>